<evidence type="ECO:0000256" key="1">
    <source>
        <dbReference type="ARBA" id="ARBA00001976"/>
    </source>
</evidence>
<evidence type="ECO:0000313" key="8">
    <source>
        <dbReference type="EMBL" id="CED94741.1"/>
    </source>
</evidence>
<dbReference type="InterPro" id="IPR014237">
    <property type="entry name" value="Anti-sigma_F_ant"/>
</dbReference>
<evidence type="ECO:0000259" key="7">
    <source>
        <dbReference type="PROSITE" id="PS50801"/>
    </source>
</evidence>
<name>A0A1V1I3B6_9FIRM</name>
<dbReference type="GO" id="GO:0030435">
    <property type="term" value="P:sporulation resulting in formation of a cellular spore"/>
    <property type="evidence" value="ECO:0007669"/>
    <property type="project" value="UniProtKB-KW"/>
</dbReference>
<reference evidence="8 9" key="1">
    <citation type="submission" date="2014-04" db="EMBL/GenBank/DDBJ databases">
        <authorList>
            <person name="Hornung B.V."/>
        </authorList>
    </citation>
    <scope>NUCLEOTIDE SEQUENCE [LARGE SCALE GENOMIC DNA]</scope>
    <source>
        <strain evidence="8 9">CRIB</strain>
    </source>
</reference>
<dbReference type="GO" id="GO:0045152">
    <property type="term" value="F:antisigma factor binding"/>
    <property type="evidence" value="ECO:0007669"/>
    <property type="project" value="InterPro"/>
</dbReference>
<dbReference type="GO" id="GO:0043856">
    <property type="term" value="F:anti-sigma factor antagonist activity"/>
    <property type="evidence" value="ECO:0007669"/>
    <property type="project" value="InterPro"/>
</dbReference>
<keyword evidence="5" id="KW-0749">Sporulation</keyword>
<dbReference type="NCBIfam" id="TIGR02886">
    <property type="entry name" value="spore_II_AA"/>
    <property type="match status" value="1"/>
</dbReference>
<keyword evidence="4" id="KW-0597">Phosphoprotein</keyword>
<dbReference type="KEGG" id="ril:CRIB_2138"/>
<dbReference type="Gene3D" id="3.30.750.24">
    <property type="entry name" value="STAS domain"/>
    <property type="match status" value="1"/>
</dbReference>
<sequence>MIRCSLEQKNLVIEFLTSELDHHITNEVRDEIDIILDSKSIKNIIFDFKNIRFMDSSGIGVIIGRYKKISSEGGKVSVVNVNDRVKKIFNLSGMNKIINIYDTYEEVASSL</sequence>
<accession>A0A1V1I3B6</accession>
<dbReference type="Proteomes" id="UP000245622">
    <property type="component" value="Chromosome 1"/>
</dbReference>
<dbReference type="PROSITE" id="PS50801">
    <property type="entry name" value="STAS"/>
    <property type="match status" value="1"/>
</dbReference>
<keyword evidence="9" id="KW-1185">Reference proteome</keyword>
<dbReference type="InterPro" id="IPR036513">
    <property type="entry name" value="STAS_dom_sf"/>
</dbReference>
<evidence type="ECO:0000256" key="4">
    <source>
        <dbReference type="ARBA" id="ARBA00022553"/>
    </source>
</evidence>
<dbReference type="EMBL" id="LN555523">
    <property type="protein sequence ID" value="CED94741.1"/>
    <property type="molecule type" value="Genomic_DNA"/>
</dbReference>
<evidence type="ECO:0000256" key="3">
    <source>
        <dbReference type="ARBA" id="ARBA00020784"/>
    </source>
</evidence>
<gene>
    <name evidence="8" type="ORF">CRIB_2138</name>
</gene>
<dbReference type="PANTHER" id="PTHR33495:SF2">
    <property type="entry name" value="ANTI-SIGMA FACTOR ANTAGONIST TM_1081-RELATED"/>
    <property type="match status" value="1"/>
</dbReference>
<feature type="domain" description="STAS" evidence="7">
    <location>
        <begin position="10"/>
        <end position="111"/>
    </location>
</feature>
<dbReference type="SUPFAM" id="SSF52091">
    <property type="entry name" value="SpoIIaa-like"/>
    <property type="match status" value="1"/>
</dbReference>
<dbReference type="InterPro" id="IPR002645">
    <property type="entry name" value="STAS_dom"/>
</dbReference>
<dbReference type="CDD" id="cd07043">
    <property type="entry name" value="STAS_anti-anti-sigma_factors"/>
    <property type="match status" value="1"/>
</dbReference>
<dbReference type="NCBIfam" id="TIGR00377">
    <property type="entry name" value="ant_ant_sig"/>
    <property type="match status" value="1"/>
</dbReference>
<organism evidence="8 9">
    <name type="scientific">Romboutsia ilealis</name>
    <dbReference type="NCBI Taxonomy" id="1115758"/>
    <lineage>
        <taxon>Bacteria</taxon>
        <taxon>Bacillati</taxon>
        <taxon>Bacillota</taxon>
        <taxon>Clostridia</taxon>
        <taxon>Peptostreptococcales</taxon>
        <taxon>Peptostreptococcaceae</taxon>
        <taxon>Romboutsia</taxon>
    </lineage>
</organism>
<evidence type="ECO:0000313" key="9">
    <source>
        <dbReference type="Proteomes" id="UP000245622"/>
    </source>
</evidence>
<dbReference type="AlphaFoldDB" id="A0A1V1I3B6"/>
<comment type="similarity">
    <text evidence="2 6">Belongs to the anti-sigma-factor antagonist family.</text>
</comment>
<dbReference type="InterPro" id="IPR003658">
    <property type="entry name" value="Anti-sigma_ant"/>
</dbReference>
<evidence type="ECO:0000256" key="5">
    <source>
        <dbReference type="ARBA" id="ARBA00022969"/>
    </source>
</evidence>
<dbReference type="PANTHER" id="PTHR33495">
    <property type="entry name" value="ANTI-SIGMA FACTOR ANTAGONIST TM_1081-RELATED-RELATED"/>
    <property type="match status" value="1"/>
</dbReference>
<proteinExistence type="inferred from homology"/>
<evidence type="ECO:0000256" key="6">
    <source>
        <dbReference type="RuleBase" id="RU003749"/>
    </source>
</evidence>
<protein>
    <recommendedName>
        <fullName evidence="3 6">Anti-sigma F factor antagonist</fullName>
    </recommendedName>
    <alternativeName>
        <fullName evidence="6">Stage II sporulation protein</fullName>
    </alternativeName>
</protein>
<dbReference type="GeneID" id="82206166"/>
<dbReference type="Pfam" id="PF01740">
    <property type="entry name" value="STAS"/>
    <property type="match status" value="1"/>
</dbReference>
<dbReference type="RefSeq" id="WP_180702238.1">
    <property type="nucleotide sequence ID" value="NZ_CAJUCR010000011.1"/>
</dbReference>
<comment type="function">
    <text evidence="1">In the phosphorylated form it could act as an anti-anti-sigma factor that counteracts SpoIIAB and thus releases sigma f from inhibition.</text>
</comment>
<evidence type="ECO:0000256" key="2">
    <source>
        <dbReference type="ARBA" id="ARBA00009013"/>
    </source>
</evidence>